<dbReference type="PANTHER" id="PTHR42648">
    <property type="entry name" value="TRANSPOSASE, PUTATIVE-RELATED"/>
    <property type="match status" value="1"/>
</dbReference>
<feature type="compositionally biased region" description="Acidic residues" evidence="4">
    <location>
        <begin position="1747"/>
        <end position="1756"/>
    </location>
</feature>
<dbReference type="InterPro" id="IPR001584">
    <property type="entry name" value="Integrase_cat-core"/>
</dbReference>
<dbReference type="Pfam" id="PF25597">
    <property type="entry name" value="SH3_retrovirus"/>
    <property type="match status" value="2"/>
</dbReference>
<dbReference type="CDD" id="cd09272">
    <property type="entry name" value="RNase_HI_RT_Ty1"/>
    <property type="match status" value="1"/>
</dbReference>
<organism evidence="6">
    <name type="scientific">Tanacetum cinerariifolium</name>
    <name type="common">Dalmatian daisy</name>
    <name type="synonym">Chrysanthemum cinerariifolium</name>
    <dbReference type="NCBI Taxonomy" id="118510"/>
    <lineage>
        <taxon>Eukaryota</taxon>
        <taxon>Viridiplantae</taxon>
        <taxon>Streptophyta</taxon>
        <taxon>Embryophyta</taxon>
        <taxon>Tracheophyta</taxon>
        <taxon>Spermatophyta</taxon>
        <taxon>Magnoliopsida</taxon>
        <taxon>eudicotyledons</taxon>
        <taxon>Gunneridae</taxon>
        <taxon>Pentapetalae</taxon>
        <taxon>asterids</taxon>
        <taxon>campanulids</taxon>
        <taxon>Asterales</taxon>
        <taxon>Asteraceae</taxon>
        <taxon>Asteroideae</taxon>
        <taxon>Anthemideae</taxon>
        <taxon>Anthemidinae</taxon>
        <taxon>Tanacetum</taxon>
    </lineage>
</organism>
<keyword evidence="1" id="KW-0645">Protease</keyword>
<dbReference type="InterPro" id="IPR013103">
    <property type="entry name" value="RVT_2"/>
</dbReference>
<feature type="compositionally biased region" description="Basic and acidic residues" evidence="4">
    <location>
        <begin position="2044"/>
        <end position="2054"/>
    </location>
</feature>
<feature type="region of interest" description="Disordered" evidence="4">
    <location>
        <begin position="1"/>
        <end position="22"/>
    </location>
</feature>
<feature type="region of interest" description="Disordered" evidence="4">
    <location>
        <begin position="1668"/>
        <end position="1699"/>
    </location>
</feature>
<dbReference type="GO" id="GO:0015074">
    <property type="term" value="P:DNA integration"/>
    <property type="evidence" value="ECO:0007669"/>
    <property type="project" value="InterPro"/>
</dbReference>
<dbReference type="GO" id="GO:0008233">
    <property type="term" value="F:peptidase activity"/>
    <property type="evidence" value="ECO:0007669"/>
    <property type="project" value="UniProtKB-KW"/>
</dbReference>
<dbReference type="InterPro" id="IPR012337">
    <property type="entry name" value="RNaseH-like_sf"/>
</dbReference>
<dbReference type="SUPFAM" id="SSF53098">
    <property type="entry name" value="Ribonuclease H-like"/>
    <property type="match status" value="2"/>
</dbReference>
<name>A0A6L2LVG7_TANCI</name>
<reference evidence="6" key="1">
    <citation type="journal article" date="2019" name="Sci. Rep.">
        <title>Draft genome of Tanacetum cinerariifolium, the natural source of mosquito coil.</title>
        <authorList>
            <person name="Yamashiro T."/>
            <person name="Shiraishi A."/>
            <person name="Satake H."/>
            <person name="Nakayama K."/>
        </authorList>
    </citation>
    <scope>NUCLEOTIDE SEQUENCE</scope>
</reference>
<evidence type="ECO:0000313" key="6">
    <source>
        <dbReference type="EMBL" id="GEU65803.1"/>
    </source>
</evidence>
<sequence>MSGIIPPIPLPFGASSGNPGSLNANRVNTMPTTTEPINTTTTKNMSQSVVDENLPQLLDSRGGSYVTNVPAFDKEDFTNGPFVPMSSLSTSENPLTKHQNQWSNAESRLANQDKRLKNISVSCLPNDVMKSAIKYKTAKEMWNDLILAHEGASDTRDTKIATLRLKFNSFKSLEDDERSTKIKEFMAIVEDEPSVGKADARSGQWDDITMKKEPLPKLIGAAPSGTLENLISLSDLTLNMADLTLETPILKKTRPSVKMSHAHVINKRTKKSPTIPKPCFDKKTDSSTEQLFLTLMEEVKSLKRFRNHLSDDCYSKLKCSTCGSTDHLTKEHLEHAAVKKRISKLKAQIPLKPSPKKAPLIPKPFLECKYCGFNNHHFDYCEFYPGCKDYLKRSVWYLDSSCSRHMTWIKQYLHKYLKQSGLKVVFNDDSSGDTEGYGLVNYNRITFTRVAYMNEFRNYNLEEFCDEKGISQNFSSPSRTMLNSAKLHKQFWREAVNTACYTQNRSVIVKSHGKTSYDVFGGRSPDISYFYVFGYLVHIHNHRDHLGKFDKKADDGFFLGYSPVAKAFRVFNIRRQEIKENIHVTFGKDDEAISQSSIEGDAINFNENRSFPDDEFLEPKSEVTQCLGNTEYFPFIPAYENITPSESPILQVYVIPKDPHEFIRDDNHPALNELILRTPVPQDRWSREKHIKLVNIIGKPLAGITTRSRIRDSDAASASKCLYVNFLSEMEPKKLIEAIEEEEEKGVNLENESLKDEIIDLKKFIEKWTRSKVTLYQLLSEQVPRNIVKGLGGKGRRKENISFNKEPLPKLIGAAPSGTLENLISLSDLTLNMADLTLETPILKKTRPSVKMSHAHVINKRTKKSPTIPKPCFDKKTDSSTEQLFLTLMEEVKSLKRFRNHLSDDCYSKLKCSTCGSTDHLTKEHLEHAAVKKRISKLKAQIPLKPSPKKAPLIPKPFLECKYCGFNNHHFDYCEFYPGCKDYLKRSVWYLDSSCSRHMTWIKQYLHKYLKQSGLKVVFNDDSSGDTEGNHNLEEFCDEKGISQNFSSPCIPEQNGVVERRNRTIIKAARTMLNSAKLHKQFWREAVNTACYTQNRSVIVKSHGKTSYDVFGGRSPDISYFYVFGYLVHIHNHRDHLGKFDKKADDGFFLGYSPVAKAFRVFNIRRQEIKENIHVTFGKDDEAISQSSIEGDAINFNENRSFPDDEFLEPKSEVTQCLGNTEYFPFIPAYENITPSESPILQVYVIPKDPHEFIRDDNHPALNELILRTPVPQDRWSREKHIKLVNIIGKPLAGITTRSRIRDSDAASASKCLYVNFLSEMEPKKLIEAIEEEEEKGKTIIGTKSIWKNKMDDNRIVIKNKARLVAQGYNHQEEIDYEETFAHVARLEMPYASPNNLGLDESRVSVNKTLFRDMTGSLMYLIASRPDIQFSTCFNLKAYSDSDYVGCNMDKKSTSGGCQILEGKLVCWSAKKQSSVVMSSIEAEYVAAAGCCAQVLWIKSQLADYDVLMYFFTTITTTYSIIKDVEEETMTITFLLSWWNKPLSFTQDEFISALAYPFMNVVPLPPKETVRAGLATLGLFDKDKPTLSSSVLVNSSPLKRNNDLTLVKPHTITAASFQKSLASEVPLTSHMLKVAKLSEEPEQSLIPPSREVNADDTADKSLSRAFMQSVTQSKAPTDLKTKKKRIPPSSKPKSPSKVRVILPMKQVAETQHAEVTVDIADATKSLAVLDQNVEEERKDARFVAMEEDKEAEEGDTSDSLSSRRSIPDDDLASITGFKTQDSTDHVSKEGTETLHAFADKPAQSDPLGHLHKELGLLHNTVNQLESSITKHVSDSIQANMHEIITNSLKEKLFSLLSYALKDTLPRLIKASIKSSILESIAEELPQFNAFNKLESQRFVLLQKELSTSLHNKMSKSVRLKGEQDSGTTTIAIVQREQPSAQVIPNLEQAPPVNEEKALVLHTSREKSLEEDNSEKSETDDEPPTNKLKFLIPSSSIPSPTPLKSIMPEPPKYTKVVKMTLAQFTEHLSQATSSIFYPTPPREPTPPRDESKENDIATEEPLEDTMPFMEEGGLVPKMPKTKSFTTSAQKWTKHEIKKAKMMKEYKHQISFRADQLPITKISYVANPNNKTTIKITRGDNPLNRVEPDSSLGVMPIEGLVINEPVSGIFFMNRNTDVDFQREEEFHLATIVQLIRIQKLIQREVMKGISECNASESNIRRIRVKDIVKKVDDYLKTYSSAGMDISWNKETHKAIKKLTRQETKKTNDD</sequence>
<feature type="region of interest" description="Disordered" evidence="4">
    <location>
        <begin position="1741"/>
        <end position="1788"/>
    </location>
</feature>
<feature type="region of interest" description="Disordered" evidence="4">
    <location>
        <begin position="1961"/>
        <end position="2007"/>
    </location>
</feature>
<dbReference type="GO" id="GO:0003676">
    <property type="term" value="F:nucleic acid binding"/>
    <property type="evidence" value="ECO:0007669"/>
    <property type="project" value="InterPro"/>
</dbReference>
<dbReference type="InterPro" id="IPR057670">
    <property type="entry name" value="SH3_retrovirus"/>
</dbReference>
<dbReference type="InterPro" id="IPR054722">
    <property type="entry name" value="PolX-like_BBD"/>
</dbReference>
<dbReference type="Pfam" id="PF07727">
    <property type="entry name" value="RVT_2"/>
    <property type="match status" value="1"/>
</dbReference>
<feature type="compositionally biased region" description="Basic and acidic residues" evidence="4">
    <location>
        <begin position="1961"/>
        <end position="1976"/>
    </location>
</feature>
<feature type="domain" description="Integrase catalytic" evidence="5">
    <location>
        <begin position="951"/>
        <end position="1115"/>
    </location>
</feature>
<feature type="compositionally biased region" description="Low complexity" evidence="4">
    <location>
        <begin position="1687"/>
        <end position="1699"/>
    </location>
</feature>
<keyword evidence="3" id="KW-0378">Hydrolase</keyword>
<dbReference type="Pfam" id="PF22936">
    <property type="entry name" value="Pol_BBD"/>
    <property type="match status" value="1"/>
</dbReference>
<dbReference type="GO" id="GO:0006508">
    <property type="term" value="P:proteolysis"/>
    <property type="evidence" value="ECO:0007669"/>
    <property type="project" value="UniProtKB-KW"/>
</dbReference>
<dbReference type="InterPro" id="IPR036397">
    <property type="entry name" value="RNaseH_sf"/>
</dbReference>
<evidence type="ECO:0000259" key="5">
    <source>
        <dbReference type="PROSITE" id="PS50994"/>
    </source>
</evidence>
<evidence type="ECO:0000256" key="2">
    <source>
        <dbReference type="ARBA" id="ARBA00022723"/>
    </source>
</evidence>
<keyword evidence="2" id="KW-0479">Metal-binding</keyword>
<protein>
    <submittedName>
        <fullName evidence="6">Retrovirus-related Pol polyprotein from transposon TNT 1-94</fullName>
    </submittedName>
</protein>
<dbReference type="InterPro" id="IPR039537">
    <property type="entry name" value="Retrotran_Ty1/copia-like"/>
</dbReference>
<comment type="caution">
    <text evidence="6">The sequence shown here is derived from an EMBL/GenBank/DDBJ whole genome shotgun (WGS) entry which is preliminary data.</text>
</comment>
<proteinExistence type="predicted"/>
<feature type="region of interest" description="Disordered" evidence="4">
    <location>
        <begin position="2030"/>
        <end position="2054"/>
    </location>
</feature>
<evidence type="ECO:0000256" key="3">
    <source>
        <dbReference type="ARBA" id="ARBA00022801"/>
    </source>
</evidence>
<feature type="compositionally biased region" description="Pro residues" evidence="4">
    <location>
        <begin position="1"/>
        <end position="10"/>
    </location>
</feature>
<dbReference type="PROSITE" id="PS50994">
    <property type="entry name" value="INTEGRASE"/>
    <property type="match status" value="1"/>
</dbReference>
<evidence type="ECO:0000256" key="1">
    <source>
        <dbReference type="ARBA" id="ARBA00022670"/>
    </source>
</evidence>
<dbReference type="GO" id="GO:0046872">
    <property type="term" value="F:metal ion binding"/>
    <property type="evidence" value="ECO:0007669"/>
    <property type="project" value="UniProtKB-KW"/>
</dbReference>
<accession>A0A6L2LVG7</accession>
<evidence type="ECO:0000256" key="4">
    <source>
        <dbReference type="SAM" id="MobiDB-lite"/>
    </source>
</evidence>
<gene>
    <name evidence="6" type="ORF">Tci_037781</name>
</gene>
<dbReference type="Gene3D" id="3.30.420.10">
    <property type="entry name" value="Ribonuclease H-like superfamily/Ribonuclease H"/>
    <property type="match status" value="1"/>
</dbReference>
<dbReference type="EMBL" id="BKCJ010005269">
    <property type="protein sequence ID" value="GEU65803.1"/>
    <property type="molecule type" value="Genomic_DNA"/>
</dbReference>
<dbReference type="PANTHER" id="PTHR42648:SF32">
    <property type="entry name" value="RIBONUCLEASE H-LIKE DOMAIN, GAG-PRE-INTEGRASE DOMAIN PROTEIN-RELATED"/>
    <property type="match status" value="1"/>
</dbReference>